<dbReference type="InterPro" id="IPR005878">
    <property type="entry name" value="Ribosom_uL1_bac-type"/>
</dbReference>
<evidence type="ECO:0000256" key="5">
    <source>
        <dbReference type="ARBA" id="ARBA00022884"/>
    </source>
</evidence>
<dbReference type="NCBIfam" id="TIGR01169">
    <property type="entry name" value="rplA_bact"/>
    <property type="match status" value="1"/>
</dbReference>
<keyword evidence="2 9" id="KW-0678">Repressor</keyword>
<gene>
    <name evidence="9" type="primary">rplA</name>
    <name evidence="10" type="ORF">DRJ00_02405</name>
</gene>
<dbReference type="GO" id="GO:0006417">
    <property type="term" value="P:regulation of translation"/>
    <property type="evidence" value="ECO:0007669"/>
    <property type="project" value="UniProtKB-KW"/>
</dbReference>
<evidence type="ECO:0000313" key="11">
    <source>
        <dbReference type="Proteomes" id="UP000279422"/>
    </source>
</evidence>
<keyword evidence="5 9" id="KW-0694">RNA-binding</keyword>
<evidence type="ECO:0000256" key="9">
    <source>
        <dbReference type="HAMAP-Rule" id="MF_01318"/>
    </source>
</evidence>
<dbReference type="InterPro" id="IPR023674">
    <property type="entry name" value="Ribosomal_uL1-like"/>
</dbReference>
<proteinExistence type="inferred from homology"/>
<dbReference type="GO" id="GO:0006412">
    <property type="term" value="P:translation"/>
    <property type="evidence" value="ECO:0007669"/>
    <property type="project" value="UniProtKB-UniRule"/>
</dbReference>
<keyword evidence="6 9" id="KW-0689">Ribosomal protein</keyword>
<dbReference type="GO" id="GO:0000049">
    <property type="term" value="F:tRNA binding"/>
    <property type="evidence" value="ECO:0007669"/>
    <property type="project" value="UniProtKB-KW"/>
</dbReference>
<evidence type="ECO:0000256" key="8">
    <source>
        <dbReference type="ARBA" id="ARBA00035241"/>
    </source>
</evidence>
<dbReference type="PANTHER" id="PTHR36427:SF3">
    <property type="entry name" value="LARGE RIBOSOMAL SUBUNIT PROTEIN UL1M"/>
    <property type="match status" value="1"/>
</dbReference>
<evidence type="ECO:0000313" key="10">
    <source>
        <dbReference type="EMBL" id="RLE10116.1"/>
    </source>
</evidence>
<reference evidence="10 11" key="1">
    <citation type="submission" date="2018-06" db="EMBL/GenBank/DDBJ databases">
        <title>Extensive metabolic versatility and redundancy in microbially diverse, dynamic hydrothermal sediments.</title>
        <authorList>
            <person name="Dombrowski N."/>
            <person name="Teske A."/>
            <person name="Baker B.J."/>
        </authorList>
    </citation>
    <scope>NUCLEOTIDE SEQUENCE [LARGE SCALE GENOMIC DNA]</scope>
    <source>
        <strain evidence="10">B47_G16</strain>
    </source>
</reference>
<keyword evidence="3 9" id="KW-0699">rRNA-binding</keyword>
<dbReference type="PIRSF" id="PIRSF002155">
    <property type="entry name" value="Ribosomal_L1"/>
    <property type="match status" value="1"/>
</dbReference>
<organism evidence="10 11">
    <name type="scientific">Aerophobetes bacterium</name>
    <dbReference type="NCBI Taxonomy" id="2030807"/>
    <lineage>
        <taxon>Bacteria</taxon>
        <taxon>Candidatus Aerophobota</taxon>
    </lineage>
</organism>
<evidence type="ECO:0000256" key="4">
    <source>
        <dbReference type="ARBA" id="ARBA00022845"/>
    </source>
</evidence>
<dbReference type="EMBL" id="QMPZ01000017">
    <property type="protein sequence ID" value="RLE10116.1"/>
    <property type="molecule type" value="Genomic_DNA"/>
</dbReference>
<comment type="function">
    <text evidence="9">Binds directly to 23S rRNA. The L1 stalk is quite mobile in the ribosome, and is involved in E site tRNA release.</text>
</comment>
<name>A0A497E5G7_UNCAE</name>
<evidence type="ECO:0000256" key="7">
    <source>
        <dbReference type="ARBA" id="ARBA00023274"/>
    </source>
</evidence>
<dbReference type="InterPro" id="IPR028364">
    <property type="entry name" value="Ribosomal_uL1/biogenesis"/>
</dbReference>
<dbReference type="GO" id="GO:0003735">
    <property type="term" value="F:structural constituent of ribosome"/>
    <property type="evidence" value="ECO:0007669"/>
    <property type="project" value="InterPro"/>
</dbReference>
<dbReference type="InterPro" id="IPR002143">
    <property type="entry name" value="Ribosomal_uL1"/>
</dbReference>
<dbReference type="AlphaFoldDB" id="A0A497E5G7"/>
<dbReference type="GO" id="GO:0019843">
    <property type="term" value="F:rRNA binding"/>
    <property type="evidence" value="ECO:0007669"/>
    <property type="project" value="UniProtKB-UniRule"/>
</dbReference>
<evidence type="ECO:0000256" key="1">
    <source>
        <dbReference type="ARBA" id="ARBA00010531"/>
    </source>
</evidence>
<evidence type="ECO:0000256" key="3">
    <source>
        <dbReference type="ARBA" id="ARBA00022730"/>
    </source>
</evidence>
<dbReference type="GO" id="GO:0015934">
    <property type="term" value="C:large ribosomal subunit"/>
    <property type="evidence" value="ECO:0007669"/>
    <property type="project" value="InterPro"/>
</dbReference>
<evidence type="ECO:0000256" key="6">
    <source>
        <dbReference type="ARBA" id="ARBA00022980"/>
    </source>
</evidence>
<dbReference type="Proteomes" id="UP000279422">
    <property type="component" value="Unassembled WGS sequence"/>
</dbReference>
<dbReference type="CDD" id="cd00403">
    <property type="entry name" value="Ribosomal_L1"/>
    <property type="match status" value="1"/>
</dbReference>
<accession>A0A497E5G7</accession>
<evidence type="ECO:0000256" key="2">
    <source>
        <dbReference type="ARBA" id="ARBA00022491"/>
    </source>
</evidence>
<comment type="similarity">
    <text evidence="1 9">Belongs to the universal ribosomal protein uL1 family.</text>
</comment>
<dbReference type="InterPro" id="IPR016095">
    <property type="entry name" value="Ribosomal_uL1_3-a/b-sand"/>
</dbReference>
<dbReference type="Gene3D" id="3.40.50.790">
    <property type="match status" value="1"/>
</dbReference>
<dbReference type="FunFam" id="3.40.50.790:FF:000001">
    <property type="entry name" value="50S ribosomal protein L1"/>
    <property type="match status" value="1"/>
</dbReference>
<dbReference type="Gene3D" id="3.30.190.20">
    <property type="match status" value="1"/>
</dbReference>
<keyword evidence="7 9" id="KW-0687">Ribonucleoprotein</keyword>
<comment type="subunit">
    <text evidence="9">Part of the 50S ribosomal subunit.</text>
</comment>
<keyword evidence="4 9" id="KW-0810">Translation regulation</keyword>
<dbReference type="Pfam" id="PF00687">
    <property type="entry name" value="Ribosomal_L1"/>
    <property type="match status" value="1"/>
</dbReference>
<comment type="caution">
    <text evidence="10">The sequence shown here is derived from an EMBL/GenBank/DDBJ whole genome shotgun (WGS) entry which is preliminary data.</text>
</comment>
<keyword evidence="9" id="KW-0820">tRNA-binding</keyword>
<dbReference type="SUPFAM" id="SSF56808">
    <property type="entry name" value="Ribosomal protein L1"/>
    <property type="match status" value="1"/>
</dbReference>
<comment type="function">
    <text evidence="9">Protein L1 is also a translational repressor protein, it controls the translation of the L11 operon by binding to its mRNA.</text>
</comment>
<dbReference type="PANTHER" id="PTHR36427">
    <property type="entry name" value="54S RIBOSOMAL PROTEIN L1, MITOCHONDRIAL"/>
    <property type="match status" value="1"/>
</dbReference>
<dbReference type="HAMAP" id="MF_01318_B">
    <property type="entry name" value="Ribosomal_uL1_B"/>
    <property type="match status" value="1"/>
</dbReference>
<sequence length="233" mass="25900">MAKRSKRYLSLREKIDKKKEYDPLEAIKLVKQTSNCNFEESVEVAISLNIKPKERGERVRGTVVLPRGSGKKVRVVVFAEGEKAEEAKKRGADYVGGEELIKKIEKGWLDFDATVSTPQMMRMVARLGRILGPRRLMPSPKVGTVSEDPAQVVEELKKGKIEFRNDATGVIHTIIGKVSFKEEDLLENLKALLSSILREKPSTVKGAYIRGISLCSTMGPGVRINPQKALGIL</sequence>
<protein>
    <recommendedName>
        <fullName evidence="8 9">Large ribosomal subunit protein uL1</fullName>
    </recommendedName>
</protein>